<dbReference type="Proteomes" id="UP000228380">
    <property type="component" value="Unplaced"/>
</dbReference>
<feature type="region of interest" description="Disordered" evidence="1">
    <location>
        <begin position="35"/>
        <end position="74"/>
    </location>
</feature>
<organism evidence="2 3">
    <name type="scientific">Phoenix dactylifera</name>
    <name type="common">Date palm</name>
    <dbReference type="NCBI Taxonomy" id="42345"/>
    <lineage>
        <taxon>Eukaryota</taxon>
        <taxon>Viridiplantae</taxon>
        <taxon>Streptophyta</taxon>
        <taxon>Embryophyta</taxon>
        <taxon>Tracheophyta</taxon>
        <taxon>Spermatophyta</taxon>
        <taxon>Magnoliopsida</taxon>
        <taxon>Liliopsida</taxon>
        <taxon>Arecaceae</taxon>
        <taxon>Coryphoideae</taxon>
        <taxon>Phoeniceae</taxon>
        <taxon>Phoenix</taxon>
    </lineage>
</organism>
<name>A0A8B9A5A4_PHODC</name>
<accession>A0A8B9A5A4</accession>
<evidence type="ECO:0000313" key="2">
    <source>
        <dbReference type="Proteomes" id="UP000228380"/>
    </source>
</evidence>
<gene>
    <name evidence="3" type="primary">LOC120109359</name>
</gene>
<protein>
    <submittedName>
        <fullName evidence="3">Uncharacterized protein LOC120109359</fullName>
    </submittedName>
</protein>
<evidence type="ECO:0000313" key="3">
    <source>
        <dbReference type="RefSeq" id="XP_038979043.1"/>
    </source>
</evidence>
<reference evidence="3" key="1">
    <citation type="submission" date="2025-08" db="UniProtKB">
        <authorList>
            <consortium name="RefSeq"/>
        </authorList>
    </citation>
    <scope>IDENTIFICATION</scope>
    <source>
        <tissue evidence="3">Young leaves</tissue>
    </source>
</reference>
<sequence>MMDEAVGLEGSVEWAEQEGSFNSWLDKVLASDGIESPRMVEEENRPRDRPKEPDSNSKRQKIGPCTDKTEEPSPLGLILRITPSFLDLMIGSYSQRRPLLLIGPQLRVLVIEKQQTRNEMNITSNPH</sequence>
<dbReference type="KEGG" id="pda:120109359"/>
<dbReference type="GeneID" id="120109359"/>
<dbReference type="RefSeq" id="XP_038979043.1">
    <property type="nucleotide sequence ID" value="XM_039123115.1"/>
</dbReference>
<keyword evidence="2" id="KW-1185">Reference proteome</keyword>
<feature type="compositionally biased region" description="Basic and acidic residues" evidence="1">
    <location>
        <begin position="38"/>
        <end position="57"/>
    </location>
</feature>
<proteinExistence type="predicted"/>
<evidence type="ECO:0000256" key="1">
    <source>
        <dbReference type="SAM" id="MobiDB-lite"/>
    </source>
</evidence>
<dbReference type="AlphaFoldDB" id="A0A8B9A5A4"/>